<dbReference type="InterPro" id="IPR013776">
    <property type="entry name" value="A-amylase_thermo"/>
</dbReference>
<feature type="binding site" evidence="8">
    <location>
        <position position="203"/>
    </location>
    <ligand>
        <name>Ca(2+)</name>
        <dbReference type="ChEBI" id="CHEBI:29108"/>
        <label>1</label>
    </ligand>
</feature>
<dbReference type="NCBIfam" id="NF006968">
    <property type="entry name" value="PRK09441.1-1"/>
    <property type="match status" value="1"/>
</dbReference>
<dbReference type="CDD" id="cd11318">
    <property type="entry name" value="AmyAc_bac_fung_AmyA"/>
    <property type="match status" value="1"/>
</dbReference>
<gene>
    <name evidence="11" type="ORF">I5907_18520</name>
</gene>
<sequence length="493" mass="56336">MKNKTIIQFFEWYVNPPEGLWNMVALQADNLAALGITAVWLPPAYKGSRGAASEGYDVYDIYDLGEFDQKGTIATKYGTKDAYINAVQALQKTGLEVYVDIVLNHMGGADATEKVKARKVNGDNRLQFISDEIEIEAFTKFTFPGRNGKYSDFVWDHHCFTGVDHDHATGENIIFSIINEYGETWEEMPHDEKGNFDYLMLSDIEFRNKAVREELKRWIKWYYETVPFNGLRLDAVKHISPAFFVEWIDFVKTEINSNIFVLGEFWLSDDLNVLLNYLDIVDNRMSLFDAPLHHNLSEASNQYDHYDLRTIFNNTLVNARPAFAVTFVDNHDTQPLQSLEEYTLQWFKPHGYAIILLRQTGDPCVFFPDLYGTTYTGNNKEGLTTTVEIPPLEELPALLRLRKDFAYGKQTDYIDDAHCIGWVRHGLADKPGSGCVVLLCNSNRSEKKMHLGKEHAGKTFYDYLHKHEQVVIDEDGNGVFIVGAKSVGVWVLS</sequence>
<keyword evidence="8" id="KW-0106">Calcium</keyword>
<keyword evidence="6 11" id="KW-0326">Glycosidase</keyword>
<evidence type="ECO:0000256" key="8">
    <source>
        <dbReference type="PIRSR" id="PIRSR001021-2"/>
    </source>
</evidence>
<dbReference type="Gene3D" id="2.60.40.1180">
    <property type="entry name" value="Golgi alpha-mannosidase II"/>
    <property type="match status" value="1"/>
</dbReference>
<evidence type="ECO:0000256" key="9">
    <source>
        <dbReference type="RuleBase" id="RU003615"/>
    </source>
</evidence>
<evidence type="ECO:0000313" key="12">
    <source>
        <dbReference type="Proteomes" id="UP000628448"/>
    </source>
</evidence>
<dbReference type="SMART" id="SM00642">
    <property type="entry name" value="Aamy"/>
    <property type="match status" value="1"/>
</dbReference>
<name>A0A931GZI1_9BACT</name>
<dbReference type="Gene3D" id="2.40.30.140">
    <property type="match status" value="1"/>
</dbReference>
<dbReference type="GO" id="GO:0005509">
    <property type="term" value="F:calcium ion binding"/>
    <property type="evidence" value="ECO:0007669"/>
    <property type="project" value="InterPro"/>
</dbReference>
<comment type="caution">
    <text evidence="11">The sequence shown here is derived from an EMBL/GenBank/DDBJ whole genome shotgun (WGS) entry which is preliminary data.</text>
</comment>
<dbReference type="Proteomes" id="UP000628448">
    <property type="component" value="Unassembled WGS sequence"/>
</dbReference>
<keyword evidence="5" id="KW-0119">Carbohydrate metabolism</keyword>
<dbReference type="GO" id="GO:0004556">
    <property type="term" value="F:alpha-amylase activity"/>
    <property type="evidence" value="ECO:0007669"/>
    <property type="project" value="UniProtKB-EC"/>
</dbReference>
<dbReference type="PANTHER" id="PTHR43447">
    <property type="entry name" value="ALPHA-AMYLASE"/>
    <property type="match status" value="1"/>
</dbReference>
<evidence type="ECO:0000256" key="1">
    <source>
        <dbReference type="ARBA" id="ARBA00001913"/>
    </source>
</evidence>
<reference evidence="11" key="1">
    <citation type="submission" date="2020-11" db="EMBL/GenBank/DDBJ databases">
        <title>Bacterial whole genome sequence for Panacibacter sp. DH6.</title>
        <authorList>
            <person name="Le V."/>
            <person name="Ko S."/>
            <person name="Ahn C.-Y."/>
            <person name="Oh H.-M."/>
        </authorList>
    </citation>
    <scope>NUCLEOTIDE SEQUENCE</scope>
    <source>
        <strain evidence="11">DH6</strain>
    </source>
</reference>
<dbReference type="AlphaFoldDB" id="A0A931GZI1"/>
<evidence type="ECO:0000256" key="5">
    <source>
        <dbReference type="ARBA" id="ARBA00023277"/>
    </source>
</evidence>
<dbReference type="InterPro" id="IPR017853">
    <property type="entry name" value="GH"/>
</dbReference>
<keyword evidence="12" id="KW-1185">Reference proteome</keyword>
<evidence type="ECO:0000259" key="10">
    <source>
        <dbReference type="SMART" id="SM00642"/>
    </source>
</evidence>
<evidence type="ECO:0000313" key="11">
    <source>
        <dbReference type="EMBL" id="MBG9378240.1"/>
    </source>
</evidence>
<dbReference type="Pfam" id="PF09154">
    <property type="entry name" value="Alpha-amy_C_pro"/>
    <property type="match status" value="1"/>
</dbReference>
<proteinExistence type="inferred from homology"/>
<evidence type="ECO:0000256" key="2">
    <source>
        <dbReference type="ARBA" id="ARBA00008061"/>
    </source>
</evidence>
<feature type="domain" description="Glycosyl hydrolase family 13 catalytic" evidence="10">
    <location>
        <begin position="4"/>
        <end position="402"/>
    </location>
</feature>
<keyword evidence="4 11" id="KW-0378">Hydrolase</keyword>
<evidence type="ECO:0000256" key="3">
    <source>
        <dbReference type="ARBA" id="ARBA00022723"/>
    </source>
</evidence>
<dbReference type="SUPFAM" id="SSF51445">
    <property type="entry name" value="(Trans)glycosidases"/>
    <property type="match status" value="1"/>
</dbReference>
<accession>A0A931GZI1</accession>
<feature type="active site" description="Proton donor" evidence="7">
    <location>
        <position position="264"/>
    </location>
</feature>
<dbReference type="Pfam" id="PF00128">
    <property type="entry name" value="Alpha-amylase"/>
    <property type="match status" value="1"/>
</dbReference>
<dbReference type="InterPro" id="IPR013780">
    <property type="entry name" value="Glyco_hydro_b"/>
</dbReference>
<dbReference type="InterPro" id="IPR006047">
    <property type="entry name" value="GH13_cat_dom"/>
</dbReference>
<comment type="cofactor">
    <cofactor evidence="1">
        <name>Ca(2+)</name>
        <dbReference type="ChEBI" id="CHEBI:29108"/>
    </cofactor>
</comment>
<keyword evidence="3 8" id="KW-0479">Metal-binding</keyword>
<dbReference type="RefSeq" id="WP_231402165.1">
    <property type="nucleotide sequence ID" value="NZ_JADWYR010000002.1"/>
</dbReference>
<dbReference type="EMBL" id="JADWYR010000002">
    <property type="protein sequence ID" value="MBG9378240.1"/>
    <property type="molecule type" value="Genomic_DNA"/>
</dbReference>
<dbReference type="InterPro" id="IPR015237">
    <property type="entry name" value="Alpha-amylase_C_pro"/>
</dbReference>
<feature type="binding site" evidence="8">
    <location>
        <position position="238"/>
    </location>
    <ligand>
        <name>Ca(2+)</name>
        <dbReference type="ChEBI" id="CHEBI:29108"/>
        <label>1</label>
    </ligand>
</feature>
<evidence type="ECO:0000256" key="6">
    <source>
        <dbReference type="ARBA" id="ARBA00023295"/>
    </source>
</evidence>
<organism evidence="11 12">
    <name type="scientific">Panacibacter microcysteis</name>
    <dbReference type="NCBI Taxonomy" id="2793269"/>
    <lineage>
        <taxon>Bacteria</taxon>
        <taxon>Pseudomonadati</taxon>
        <taxon>Bacteroidota</taxon>
        <taxon>Chitinophagia</taxon>
        <taxon>Chitinophagales</taxon>
        <taxon>Chitinophagaceae</taxon>
        <taxon>Panacibacter</taxon>
    </lineage>
</organism>
<evidence type="ECO:0000256" key="7">
    <source>
        <dbReference type="PIRSR" id="PIRSR001021-1"/>
    </source>
</evidence>
<dbReference type="NCBIfam" id="NF006969">
    <property type="entry name" value="PRK09441.1-2"/>
    <property type="match status" value="1"/>
</dbReference>
<dbReference type="GO" id="GO:0005975">
    <property type="term" value="P:carbohydrate metabolic process"/>
    <property type="evidence" value="ECO:0007669"/>
    <property type="project" value="InterPro"/>
</dbReference>
<comment type="similarity">
    <text evidence="2 9">Belongs to the glycosyl hydrolase 13 family.</text>
</comment>
<dbReference type="PIRSF" id="PIRSF001021">
    <property type="entry name" value="Alph-amls_thrmst"/>
    <property type="match status" value="1"/>
</dbReference>
<dbReference type="EC" id="3.2.1.1" evidence="11"/>
<feature type="binding site" evidence="8">
    <location>
        <position position="104"/>
    </location>
    <ligand>
        <name>Ca(2+)</name>
        <dbReference type="ChEBI" id="CHEBI:29108"/>
        <label>1</label>
    </ligand>
</feature>
<dbReference type="PRINTS" id="PR00110">
    <property type="entry name" value="ALPHAAMYLASE"/>
</dbReference>
<dbReference type="InterPro" id="IPR006046">
    <property type="entry name" value="Alpha_amylase"/>
</dbReference>
<dbReference type="SUPFAM" id="SSF51011">
    <property type="entry name" value="Glycosyl hydrolase domain"/>
    <property type="match status" value="1"/>
</dbReference>
<protein>
    <submittedName>
        <fullName evidence="11">Alpha-amylase</fullName>
        <ecNumber evidence="11">3.2.1.1</ecNumber>
    </submittedName>
</protein>
<evidence type="ECO:0000256" key="4">
    <source>
        <dbReference type="ARBA" id="ARBA00022801"/>
    </source>
</evidence>
<feature type="binding site" evidence="8">
    <location>
        <position position="197"/>
    </location>
    <ligand>
        <name>Ca(2+)</name>
        <dbReference type="ChEBI" id="CHEBI:29108"/>
        <label>1</label>
    </ligand>
</feature>
<dbReference type="Gene3D" id="3.20.20.80">
    <property type="entry name" value="Glycosidases"/>
    <property type="match status" value="1"/>
</dbReference>
<feature type="active site" description="Nucleophile" evidence="7">
    <location>
        <position position="234"/>
    </location>
</feature>